<dbReference type="Proteomes" id="UP000325081">
    <property type="component" value="Unassembled WGS sequence"/>
</dbReference>
<proteinExistence type="predicted"/>
<sequence>MWAFSGCLHFPSMTINLIFLCGGLQISRERMYEHSVAYISASNLPNTSGNRNQTLTEIKIKVQEKDETLRADSQRKAVIRSFFNLLRLCVSGLAFECFRDGARPAAGSDEVVEWNRIGAAGPGDGRHD</sequence>
<gene>
    <name evidence="2" type="ORF">STAS_08994</name>
</gene>
<name>A0A5A7PKQ6_STRAF</name>
<evidence type="ECO:0000313" key="3">
    <source>
        <dbReference type="Proteomes" id="UP000325081"/>
    </source>
</evidence>
<reference evidence="3" key="1">
    <citation type="journal article" date="2019" name="Curr. Biol.">
        <title>Genome Sequence of Striga asiatica Provides Insight into the Evolution of Plant Parasitism.</title>
        <authorList>
            <person name="Yoshida S."/>
            <person name="Kim S."/>
            <person name="Wafula E.K."/>
            <person name="Tanskanen J."/>
            <person name="Kim Y.M."/>
            <person name="Honaas L."/>
            <person name="Yang Z."/>
            <person name="Spallek T."/>
            <person name="Conn C.E."/>
            <person name="Ichihashi Y."/>
            <person name="Cheong K."/>
            <person name="Cui S."/>
            <person name="Der J.P."/>
            <person name="Gundlach H."/>
            <person name="Jiao Y."/>
            <person name="Hori C."/>
            <person name="Ishida J.K."/>
            <person name="Kasahara H."/>
            <person name="Kiba T."/>
            <person name="Kim M.S."/>
            <person name="Koo N."/>
            <person name="Laohavisit A."/>
            <person name="Lee Y.H."/>
            <person name="Lumba S."/>
            <person name="McCourt P."/>
            <person name="Mortimer J.C."/>
            <person name="Mutuku J.M."/>
            <person name="Nomura T."/>
            <person name="Sasaki-Sekimoto Y."/>
            <person name="Seto Y."/>
            <person name="Wang Y."/>
            <person name="Wakatake T."/>
            <person name="Sakakibara H."/>
            <person name="Demura T."/>
            <person name="Yamaguchi S."/>
            <person name="Yoneyama K."/>
            <person name="Manabe R.I."/>
            <person name="Nelson D.C."/>
            <person name="Schulman A.H."/>
            <person name="Timko M.P."/>
            <person name="dePamphilis C.W."/>
            <person name="Choi D."/>
            <person name="Shirasu K."/>
        </authorList>
    </citation>
    <scope>NUCLEOTIDE SEQUENCE [LARGE SCALE GENOMIC DNA]</scope>
    <source>
        <strain evidence="3">cv. UVA1</strain>
    </source>
</reference>
<evidence type="ECO:0000256" key="1">
    <source>
        <dbReference type="SAM" id="SignalP"/>
    </source>
</evidence>
<feature type="signal peptide" evidence="1">
    <location>
        <begin position="1"/>
        <end position="23"/>
    </location>
</feature>
<accession>A0A5A7PKQ6</accession>
<comment type="caution">
    <text evidence="2">The sequence shown here is derived from an EMBL/GenBank/DDBJ whole genome shotgun (WGS) entry which is preliminary data.</text>
</comment>
<feature type="chain" id="PRO_5023098034" evidence="1">
    <location>
        <begin position="24"/>
        <end position="128"/>
    </location>
</feature>
<evidence type="ECO:0000313" key="2">
    <source>
        <dbReference type="EMBL" id="GER32897.1"/>
    </source>
</evidence>
<protein>
    <submittedName>
        <fullName evidence="2">Mandelate racemase/muconate lactonizing enzyme</fullName>
    </submittedName>
</protein>
<keyword evidence="1" id="KW-0732">Signal</keyword>
<dbReference type="EMBL" id="BKCP01004639">
    <property type="protein sequence ID" value="GER32897.1"/>
    <property type="molecule type" value="Genomic_DNA"/>
</dbReference>
<organism evidence="2 3">
    <name type="scientific">Striga asiatica</name>
    <name type="common">Asiatic witchweed</name>
    <name type="synonym">Buchnera asiatica</name>
    <dbReference type="NCBI Taxonomy" id="4170"/>
    <lineage>
        <taxon>Eukaryota</taxon>
        <taxon>Viridiplantae</taxon>
        <taxon>Streptophyta</taxon>
        <taxon>Embryophyta</taxon>
        <taxon>Tracheophyta</taxon>
        <taxon>Spermatophyta</taxon>
        <taxon>Magnoliopsida</taxon>
        <taxon>eudicotyledons</taxon>
        <taxon>Gunneridae</taxon>
        <taxon>Pentapetalae</taxon>
        <taxon>asterids</taxon>
        <taxon>lamiids</taxon>
        <taxon>Lamiales</taxon>
        <taxon>Orobanchaceae</taxon>
        <taxon>Buchnereae</taxon>
        <taxon>Striga</taxon>
    </lineage>
</organism>
<dbReference type="AlphaFoldDB" id="A0A5A7PKQ6"/>
<keyword evidence="3" id="KW-1185">Reference proteome</keyword>